<feature type="domain" description="Helicase C-terminal" evidence="19">
    <location>
        <begin position="426"/>
        <end position="635"/>
    </location>
</feature>
<keyword evidence="4 16" id="KW-0813">Transport</keyword>
<name>A0ABP0EXH5_9RICK</name>
<dbReference type="InterPro" id="IPR011116">
    <property type="entry name" value="SecA_Wing/Scaffold"/>
</dbReference>
<evidence type="ECO:0000256" key="3">
    <source>
        <dbReference type="ARBA" id="ARBA00007650"/>
    </source>
</evidence>
<dbReference type="InterPro" id="IPR014018">
    <property type="entry name" value="SecA_motor_DEAD"/>
</dbReference>
<keyword evidence="22" id="KW-1185">Reference proteome</keyword>
<comment type="similarity">
    <text evidence="3 16 17">Belongs to the SecA family.</text>
</comment>
<keyword evidence="11 16" id="KW-0067">ATP-binding</keyword>
<dbReference type="Gene3D" id="3.40.50.300">
    <property type="entry name" value="P-loop containing nucleotide triphosphate hydrolases"/>
    <property type="match status" value="2"/>
</dbReference>
<dbReference type="Gene3D" id="3.10.450.50">
    <property type="match status" value="1"/>
</dbReference>
<evidence type="ECO:0000256" key="15">
    <source>
        <dbReference type="ARBA" id="ARBA00023136"/>
    </source>
</evidence>
<dbReference type="InterPro" id="IPR011130">
    <property type="entry name" value="SecA_preprotein_X-link_dom"/>
</dbReference>
<dbReference type="HAMAP" id="MF_01382">
    <property type="entry name" value="SecA"/>
    <property type="match status" value="1"/>
</dbReference>
<dbReference type="InterPro" id="IPR036266">
    <property type="entry name" value="SecA_Wing/Scaffold_sf"/>
</dbReference>
<evidence type="ECO:0000256" key="16">
    <source>
        <dbReference type="HAMAP-Rule" id="MF_01382"/>
    </source>
</evidence>
<keyword evidence="6 16" id="KW-0963">Cytoplasm</keyword>
<evidence type="ECO:0000256" key="7">
    <source>
        <dbReference type="ARBA" id="ARBA00022519"/>
    </source>
</evidence>
<keyword evidence="15 16" id="KW-0472">Membrane</keyword>
<dbReference type="PROSITE" id="PS51194">
    <property type="entry name" value="HELICASE_CTER"/>
    <property type="match status" value="1"/>
</dbReference>
<reference evidence="21 22" key="1">
    <citation type="submission" date="2024-01" db="EMBL/GenBank/DDBJ databases">
        <authorList>
            <person name="Kunselman E."/>
        </authorList>
    </citation>
    <scope>NUCLEOTIDE SEQUENCE [LARGE SCALE GENOMIC DNA]</scope>
    <source>
        <strain evidence="21">2 abalone samples</strain>
    </source>
</reference>
<dbReference type="Pfam" id="PF01043">
    <property type="entry name" value="SecA_PP_bind"/>
    <property type="match status" value="1"/>
</dbReference>
<keyword evidence="9 16" id="KW-0547">Nucleotide-binding</keyword>
<evidence type="ECO:0000256" key="5">
    <source>
        <dbReference type="ARBA" id="ARBA00022475"/>
    </source>
</evidence>
<comment type="caution">
    <text evidence="21">The sequence shown here is derived from an EMBL/GenBank/DDBJ whole genome shotgun (WGS) entry which is preliminary data.</text>
</comment>
<dbReference type="InterPro" id="IPR020937">
    <property type="entry name" value="SecA_CS"/>
</dbReference>
<dbReference type="SMART" id="SM00957">
    <property type="entry name" value="SecA_DEAD"/>
    <property type="match status" value="1"/>
</dbReference>
<accession>A0ABP0EXH5</accession>
<dbReference type="InterPro" id="IPR044722">
    <property type="entry name" value="SecA_SF2_C"/>
</dbReference>
<dbReference type="Proteomes" id="UP001314181">
    <property type="component" value="Unassembled WGS sequence"/>
</dbReference>
<feature type="binding site" evidence="16">
    <location>
        <position position="501"/>
    </location>
    <ligand>
        <name>ATP</name>
        <dbReference type="ChEBI" id="CHEBI:30616"/>
    </ligand>
</feature>
<dbReference type="PANTHER" id="PTHR30612">
    <property type="entry name" value="SECA INNER MEMBRANE COMPONENT OF SEC PROTEIN SECRETION SYSTEM"/>
    <property type="match status" value="1"/>
</dbReference>
<comment type="catalytic activity">
    <reaction evidence="16">
        <text>ATP + H2O + cellular proteinSide 1 = ADP + phosphate + cellular proteinSide 2.</text>
        <dbReference type="EC" id="7.4.2.8"/>
    </reaction>
</comment>
<dbReference type="InterPro" id="IPR004027">
    <property type="entry name" value="SEC_C_motif"/>
</dbReference>
<comment type="function">
    <text evidence="16">Part of the Sec protein translocase complex. Interacts with the SecYEG preprotein conducting channel. Has a central role in coupling the hydrolysis of ATP to the transfer of proteins into and across the cell membrane, serving both as a receptor for the preprotein-SecB complex and as an ATP-driven molecular motor driving the stepwise translocation of polypeptide chains across the membrane.</text>
</comment>
<evidence type="ECO:0000256" key="12">
    <source>
        <dbReference type="ARBA" id="ARBA00022927"/>
    </source>
</evidence>
<evidence type="ECO:0000259" key="20">
    <source>
        <dbReference type="PROSITE" id="PS51196"/>
    </source>
</evidence>
<evidence type="ECO:0000313" key="22">
    <source>
        <dbReference type="Proteomes" id="UP001314181"/>
    </source>
</evidence>
<dbReference type="NCBIfam" id="TIGR00963">
    <property type="entry name" value="secA"/>
    <property type="match status" value="1"/>
</dbReference>
<feature type="binding site" evidence="16">
    <location>
        <begin position="106"/>
        <end position="110"/>
    </location>
    <ligand>
        <name>ATP</name>
        <dbReference type="ChEBI" id="CHEBI:30616"/>
    </ligand>
</feature>
<dbReference type="Gene3D" id="3.90.1440.10">
    <property type="entry name" value="SecA, preprotein cross-linking domain"/>
    <property type="match status" value="1"/>
</dbReference>
<dbReference type="Pfam" id="PF02810">
    <property type="entry name" value="SEC-C"/>
    <property type="match status" value="1"/>
</dbReference>
<evidence type="ECO:0000256" key="1">
    <source>
        <dbReference type="ARBA" id="ARBA00001947"/>
    </source>
</evidence>
<evidence type="ECO:0000256" key="8">
    <source>
        <dbReference type="ARBA" id="ARBA00022723"/>
    </source>
</evidence>
<dbReference type="NCBIfam" id="NF009538">
    <property type="entry name" value="PRK12904.1"/>
    <property type="match status" value="1"/>
</dbReference>
<feature type="domain" description="Helicase ATP-binding" evidence="18">
    <location>
        <begin position="90"/>
        <end position="248"/>
    </location>
</feature>
<dbReference type="PROSITE" id="PS51192">
    <property type="entry name" value="HELICASE_ATP_BIND_1"/>
    <property type="match status" value="1"/>
</dbReference>
<dbReference type="InterPro" id="IPR011115">
    <property type="entry name" value="SecA_DEAD"/>
</dbReference>
<proteinExistence type="inferred from homology"/>
<gene>
    <name evidence="16 21" type="primary">secA</name>
    <name evidence="21" type="ORF">CAXC1_40001</name>
</gene>
<keyword evidence="13 16" id="KW-1278">Translocase</keyword>
<keyword evidence="8" id="KW-0479">Metal-binding</keyword>
<dbReference type="InterPro" id="IPR027417">
    <property type="entry name" value="P-loop_NTPase"/>
</dbReference>
<dbReference type="CDD" id="cd17928">
    <property type="entry name" value="DEXDc_SecA"/>
    <property type="match status" value="1"/>
</dbReference>
<comment type="subunit">
    <text evidence="16">Monomer and homodimer. Part of the essential Sec protein translocation apparatus which comprises SecA, SecYEG and auxiliary proteins SecDF-YajC and YidC.</text>
</comment>
<dbReference type="InterPro" id="IPR001650">
    <property type="entry name" value="Helicase_C-like"/>
</dbReference>
<sequence length="896" mass="101654">MPIIRLAKKILKKTPNVEIKNLQKTVHNINAMEAKLEMLSNDQLYNKTSEFRELLSKGMTIDDILESAFAVVREVSKRKMNMRHFDVQIIGGIVLHSGTIAEMKTGEGKTLVATLSAYLNALTGNGVHVVTVNDYLTKRDSDWMSTIYNALGMSVGCVLSNMAPDVRKHAYNADITYGTNNEFGFDYLRDNMCLEKNMLVQRPFNYAIIDEVDSILIDEARTPLIISDMVDNDISAYPKINKIIKKLDSSNYTIDEKDRSVFLTDSGIAKIEKNLYEANIIKANTELYSVDNFDTVHLINQSLKAHSLFECNKDYIVKNGKIIIIDEFTGRMMDGRRYSDGLHQAIEAKEGVQVLKESQTLASITFQNYFRMYPKISGMTATAVTEEDELKNIYNLSVVSIPTNVPVKRFDHNDVVYKTEIEKYDAILELIKECHAKKQPVLVGTVSIEKSEYLSKILKKTKLTHQVLNAKYHEKEANIIAQAGCPSAITIATNMAGRGTDIKLGGNVDMAFAEYIKKDFQNLESQDEIYNKEKEKFYEKFQKQKNKVLEAGGLFVIGTERHESRRIDNQLRGRSGRQGDIGASKFFISLEDDLMRIFGSDKIGGLLTKIGLKHGEAIQHPWINKTMQKAQKKIEMRNYEIRKNIMKFDDIINEQRRVVFKQRIQLMNASDDDILESFEAIREQVNEAMINKLAGSAKYPEDWDTNSFDAHFNMLYGFRIDINPWIMEDNSSNAKILKQINEITMAHFAKKIQIYGKKNAATIQKRIWLVVIGKSWAENLANLDSLRSGIHLRAMGNKDPFIEYSKEAFEAFNACLAKIDESCIMGFSRVDVEDGIKDIANQNTTPPVLLVSRKKHNPVESNPLKPSTWGVVSRNAACPCKSGKKYKNCHGSPKKS</sequence>
<dbReference type="SUPFAM" id="SSF52540">
    <property type="entry name" value="P-loop containing nucleoside triphosphate hydrolases"/>
    <property type="match status" value="2"/>
</dbReference>
<comment type="subcellular location">
    <subcellularLocation>
        <location evidence="16">Cell membrane</location>
        <topology evidence="16">Peripheral membrane protein</topology>
        <orientation evidence="16">Cytoplasmic side</orientation>
    </subcellularLocation>
    <subcellularLocation>
        <location evidence="16">Cytoplasm</location>
    </subcellularLocation>
    <subcellularLocation>
        <location evidence="2">Membrane</location>
        <topology evidence="2">Peripheral membrane protein</topology>
    </subcellularLocation>
    <text evidence="16">Distribution is 50-50.</text>
</comment>
<feature type="domain" description="SecA family profile" evidence="20">
    <location>
        <begin position="4"/>
        <end position="619"/>
    </location>
</feature>
<evidence type="ECO:0000256" key="13">
    <source>
        <dbReference type="ARBA" id="ARBA00022967"/>
    </source>
</evidence>
<dbReference type="CDD" id="cd18803">
    <property type="entry name" value="SF2_C_secA"/>
    <property type="match status" value="1"/>
</dbReference>
<keyword evidence="5 16" id="KW-1003">Cell membrane</keyword>
<evidence type="ECO:0000259" key="18">
    <source>
        <dbReference type="PROSITE" id="PS51192"/>
    </source>
</evidence>
<comment type="cofactor">
    <cofactor evidence="1">
        <name>Zn(2+)</name>
        <dbReference type="ChEBI" id="CHEBI:29105"/>
    </cofactor>
</comment>
<evidence type="ECO:0000256" key="14">
    <source>
        <dbReference type="ARBA" id="ARBA00023010"/>
    </source>
</evidence>
<dbReference type="SUPFAM" id="SSF81767">
    <property type="entry name" value="Pre-protein crosslinking domain of SecA"/>
    <property type="match status" value="1"/>
</dbReference>
<feature type="binding site" evidence="16">
    <location>
        <position position="88"/>
    </location>
    <ligand>
        <name>ATP</name>
        <dbReference type="ChEBI" id="CHEBI:30616"/>
    </ligand>
</feature>
<dbReference type="PRINTS" id="PR00906">
    <property type="entry name" value="SECA"/>
</dbReference>
<evidence type="ECO:0000256" key="9">
    <source>
        <dbReference type="ARBA" id="ARBA00022741"/>
    </source>
</evidence>
<dbReference type="Pfam" id="PF21090">
    <property type="entry name" value="P-loop_SecA"/>
    <property type="match status" value="1"/>
</dbReference>
<evidence type="ECO:0000256" key="4">
    <source>
        <dbReference type="ARBA" id="ARBA00022448"/>
    </source>
</evidence>
<dbReference type="EC" id="7.4.2.8" evidence="16"/>
<dbReference type="PROSITE" id="PS01312">
    <property type="entry name" value="SECA"/>
    <property type="match status" value="1"/>
</dbReference>
<evidence type="ECO:0000256" key="11">
    <source>
        <dbReference type="ARBA" id="ARBA00022840"/>
    </source>
</evidence>
<dbReference type="SMART" id="SM00958">
    <property type="entry name" value="SecA_PP_bind"/>
    <property type="match status" value="1"/>
</dbReference>
<dbReference type="Gene3D" id="1.10.3060.10">
    <property type="entry name" value="Helical scaffold and wing domains of SecA"/>
    <property type="match status" value="1"/>
</dbReference>
<evidence type="ECO:0000256" key="17">
    <source>
        <dbReference type="RuleBase" id="RU003874"/>
    </source>
</evidence>
<evidence type="ECO:0000259" key="19">
    <source>
        <dbReference type="PROSITE" id="PS51194"/>
    </source>
</evidence>
<dbReference type="SUPFAM" id="SSF81886">
    <property type="entry name" value="Helical scaffold and wing domains of SecA"/>
    <property type="match status" value="1"/>
</dbReference>
<evidence type="ECO:0000313" key="21">
    <source>
        <dbReference type="EMBL" id="CAK8163425.1"/>
    </source>
</evidence>
<dbReference type="Pfam" id="PF07516">
    <property type="entry name" value="SecA_SW"/>
    <property type="match status" value="1"/>
</dbReference>
<dbReference type="EMBL" id="CAWVOK010000030">
    <property type="protein sequence ID" value="CAK8163425.1"/>
    <property type="molecule type" value="Genomic_DNA"/>
</dbReference>
<organism evidence="21 22">
    <name type="scientific">Candidatus Xenohaliotis californiensis</name>
    <dbReference type="NCBI Taxonomy" id="84677"/>
    <lineage>
        <taxon>Bacteria</taxon>
        <taxon>Pseudomonadati</taxon>
        <taxon>Pseudomonadota</taxon>
        <taxon>Alphaproteobacteria</taxon>
        <taxon>Rickettsiales</taxon>
        <taxon>Anaplasmataceae</taxon>
        <taxon>Candidatus Xenohaliotis</taxon>
    </lineage>
</organism>
<dbReference type="InterPro" id="IPR014001">
    <property type="entry name" value="Helicase_ATP-bd"/>
</dbReference>
<dbReference type="Pfam" id="PF07517">
    <property type="entry name" value="SecA_DEAD"/>
    <property type="match status" value="1"/>
</dbReference>
<evidence type="ECO:0000256" key="6">
    <source>
        <dbReference type="ARBA" id="ARBA00022490"/>
    </source>
</evidence>
<keyword evidence="7" id="KW-0997">Cell inner membrane</keyword>
<dbReference type="InterPro" id="IPR000185">
    <property type="entry name" value="SecA"/>
</dbReference>
<keyword evidence="14 16" id="KW-0811">Translocation</keyword>
<dbReference type="PANTHER" id="PTHR30612:SF0">
    <property type="entry name" value="CHLOROPLAST PROTEIN-TRANSPORTING ATPASE"/>
    <property type="match status" value="1"/>
</dbReference>
<evidence type="ECO:0000256" key="2">
    <source>
        <dbReference type="ARBA" id="ARBA00004170"/>
    </source>
</evidence>
<keyword evidence="10" id="KW-0862">Zinc</keyword>
<dbReference type="InterPro" id="IPR036670">
    <property type="entry name" value="SecA_X-link_sf"/>
</dbReference>
<keyword evidence="12 16" id="KW-0653">Protein transport</keyword>
<dbReference type="PROSITE" id="PS51196">
    <property type="entry name" value="SECA_MOTOR_DEAD"/>
    <property type="match status" value="1"/>
</dbReference>
<evidence type="ECO:0000256" key="10">
    <source>
        <dbReference type="ARBA" id="ARBA00022833"/>
    </source>
</evidence>
<protein>
    <recommendedName>
        <fullName evidence="16 17">Protein translocase subunit SecA</fullName>
        <ecNumber evidence="16">7.4.2.8</ecNumber>
    </recommendedName>
</protein>